<gene>
    <name evidence="4" type="ORF">SAMN02745784_02075</name>
</gene>
<dbReference type="AlphaFoldDB" id="A0A1M4X223"/>
<keyword evidence="1" id="KW-0597">Phosphoprotein</keyword>
<reference evidence="5" key="1">
    <citation type="submission" date="2016-11" db="EMBL/GenBank/DDBJ databases">
        <authorList>
            <person name="Varghese N."/>
            <person name="Submissions S."/>
        </authorList>
    </citation>
    <scope>NUCLEOTIDE SEQUENCE [LARGE SCALE GENOMIC DNA]</scope>
    <source>
        <strain evidence="5">DSM 18095</strain>
    </source>
</reference>
<dbReference type="STRING" id="1123404.SAMN02745784_02075"/>
<dbReference type="SMART" id="SM00448">
    <property type="entry name" value="REC"/>
    <property type="match status" value="1"/>
</dbReference>
<dbReference type="Proteomes" id="UP000184114">
    <property type="component" value="Unassembled WGS sequence"/>
</dbReference>
<dbReference type="CDD" id="cd00077">
    <property type="entry name" value="HDc"/>
    <property type="match status" value="1"/>
</dbReference>
<evidence type="ECO:0000313" key="5">
    <source>
        <dbReference type="Proteomes" id="UP000184114"/>
    </source>
</evidence>
<dbReference type="InterPro" id="IPR003607">
    <property type="entry name" value="HD/PDEase_dom"/>
</dbReference>
<evidence type="ECO:0000313" key="4">
    <source>
        <dbReference type="EMBL" id="SHE87403.1"/>
    </source>
</evidence>
<dbReference type="Gene3D" id="1.10.3210.10">
    <property type="entry name" value="Hypothetical protein af1432"/>
    <property type="match status" value="1"/>
</dbReference>
<dbReference type="PANTHER" id="PTHR45228:SF9">
    <property type="entry name" value="3'3'-CGAMP-SPECIFIC PHOSPHODIESTERASE 2"/>
    <property type="match status" value="1"/>
</dbReference>
<dbReference type="InterPro" id="IPR011006">
    <property type="entry name" value="CheY-like_superfamily"/>
</dbReference>
<sequence>MKDLPRTCISKNDFWNVLIVDDDNFIHRMLKKANQDLIFEDKGIIFYSAYTSKEAIEVLEENRNIALVLLDVFLEEEDTGLNLVRYIREDIKDVNIRIVLMTGKDSAILQDKIILNYDINGYENKSDLFSKKMNTVILSSLRSFRDINRIKNHKESMEKVVSSISKLYEKDALNDFLTSSLYHLSSLINQCKGFGKENCPTNSFAAVKEGESNIFRIIGGTGNYKTSINNKVRETILKDDLIKVAKIYNGGEHELFDNCYIARYKSTAGSEAIIFIERYDNMDCVDIELLNIFHKSIAATFDNLCLNLEIEATQKEILYTLGEVTEARSEETGYHVKRVSKYCELLGGKYGLSQREIMLLTHASPIHDIGKVAIPDKILLKTGELTKEEFNIIKTHTTIGYNLLKNSKREILKAASIVAHEHHERYDGEGYPRGIKGEEIHIYGRISAIADVFDALGSPRVYKKPWCMNDILEYFKEERGKHFDPVLVDILFDNLDEFLEIKEKYSDEKTKIISKKH</sequence>
<dbReference type="InterPro" id="IPR037522">
    <property type="entry name" value="HD_GYP_dom"/>
</dbReference>
<evidence type="ECO:0000259" key="2">
    <source>
        <dbReference type="PROSITE" id="PS50110"/>
    </source>
</evidence>
<organism evidence="4 5">
    <name type="scientific">Tissierella praeacuta DSM 18095</name>
    <dbReference type="NCBI Taxonomy" id="1123404"/>
    <lineage>
        <taxon>Bacteria</taxon>
        <taxon>Bacillati</taxon>
        <taxon>Bacillota</taxon>
        <taxon>Tissierellia</taxon>
        <taxon>Tissierellales</taxon>
        <taxon>Tissierellaceae</taxon>
        <taxon>Tissierella</taxon>
    </lineage>
</organism>
<accession>A0A1M4X223</accession>
<proteinExistence type="predicted"/>
<feature type="domain" description="HD-GYP" evidence="3">
    <location>
        <begin position="310"/>
        <end position="507"/>
    </location>
</feature>
<dbReference type="RefSeq" id="WP_072976125.1">
    <property type="nucleotide sequence ID" value="NZ_FQTY01000009.1"/>
</dbReference>
<dbReference type="PANTHER" id="PTHR45228">
    <property type="entry name" value="CYCLIC DI-GMP PHOSPHODIESTERASE TM_0186-RELATED"/>
    <property type="match status" value="1"/>
</dbReference>
<dbReference type="Pfam" id="PF13487">
    <property type="entry name" value="HD_5"/>
    <property type="match status" value="1"/>
</dbReference>
<dbReference type="CDD" id="cd00156">
    <property type="entry name" value="REC"/>
    <property type="match status" value="1"/>
</dbReference>
<dbReference type="SUPFAM" id="SSF52172">
    <property type="entry name" value="CheY-like"/>
    <property type="match status" value="1"/>
</dbReference>
<dbReference type="PROSITE" id="PS51832">
    <property type="entry name" value="HD_GYP"/>
    <property type="match status" value="1"/>
</dbReference>
<feature type="modified residue" description="4-aspartylphosphate" evidence="1">
    <location>
        <position position="71"/>
    </location>
</feature>
<dbReference type="InterPro" id="IPR001789">
    <property type="entry name" value="Sig_transdc_resp-reg_receiver"/>
</dbReference>
<evidence type="ECO:0000259" key="3">
    <source>
        <dbReference type="PROSITE" id="PS51832"/>
    </source>
</evidence>
<dbReference type="SUPFAM" id="SSF109604">
    <property type="entry name" value="HD-domain/PDEase-like"/>
    <property type="match status" value="1"/>
</dbReference>
<name>A0A1M4X223_9FIRM</name>
<dbReference type="Gene3D" id="3.40.50.2300">
    <property type="match status" value="1"/>
</dbReference>
<dbReference type="InterPro" id="IPR052020">
    <property type="entry name" value="Cyclic_di-GMP/3'3'-cGAMP_PDE"/>
</dbReference>
<dbReference type="GeneID" id="90994074"/>
<protein>
    <submittedName>
        <fullName evidence="4">Response regulator receiver domain-containing protein</fullName>
    </submittedName>
</protein>
<feature type="domain" description="Response regulatory" evidence="2">
    <location>
        <begin position="16"/>
        <end position="140"/>
    </location>
</feature>
<keyword evidence="5" id="KW-1185">Reference proteome</keyword>
<evidence type="ECO:0000256" key="1">
    <source>
        <dbReference type="PROSITE-ProRule" id="PRU00169"/>
    </source>
</evidence>
<dbReference type="EMBL" id="FQTY01000009">
    <property type="protein sequence ID" value="SHE87403.1"/>
    <property type="molecule type" value="Genomic_DNA"/>
</dbReference>
<dbReference type="PROSITE" id="PS50110">
    <property type="entry name" value="RESPONSE_REGULATORY"/>
    <property type="match status" value="1"/>
</dbReference>
<dbReference type="Pfam" id="PF00072">
    <property type="entry name" value="Response_reg"/>
    <property type="match status" value="1"/>
</dbReference>
<dbReference type="InterPro" id="IPR021800">
    <property type="entry name" value="DUF3369"/>
</dbReference>
<dbReference type="SMART" id="SM00471">
    <property type="entry name" value="HDc"/>
    <property type="match status" value="1"/>
</dbReference>
<dbReference type="Pfam" id="PF11849">
    <property type="entry name" value="DUF3369"/>
    <property type="match status" value="1"/>
</dbReference>
<dbReference type="GO" id="GO:0000160">
    <property type="term" value="P:phosphorelay signal transduction system"/>
    <property type="evidence" value="ECO:0007669"/>
    <property type="project" value="InterPro"/>
</dbReference>